<evidence type="ECO:0000256" key="4">
    <source>
        <dbReference type="ARBA" id="ARBA00022692"/>
    </source>
</evidence>
<keyword evidence="6" id="KW-0851">Voltage-gated channel</keyword>
<keyword evidence="10 12" id="KW-0472">Membrane</keyword>
<dbReference type="AlphaFoldDB" id="A0A815QNQ9"/>
<keyword evidence="8 12" id="KW-1133">Transmembrane helix</keyword>
<dbReference type="InterPro" id="IPR005821">
    <property type="entry name" value="Ion_trans_dom"/>
</dbReference>
<dbReference type="GO" id="GO:0051260">
    <property type="term" value="P:protein homooligomerization"/>
    <property type="evidence" value="ECO:0007669"/>
    <property type="project" value="InterPro"/>
</dbReference>
<dbReference type="Gene3D" id="3.30.710.10">
    <property type="entry name" value="Potassium Channel Kv1.1, Chain A"/>
    <property type="match status" value="1"/>
</dbReference>
<dbReference type="PRINTS" id="PR00169">
    <property type="entry name" value="KCHANNEL"/>
</dbReference>
<evidence type="ECO:0000256" key="7">
    <source>
        <dbReference type="ARBA" id="ARBA00022958"/>
    </source>
</evidence>
<dbReference type="Pfam" id="PF00520">
    <property type="entry name" value="Ion_trans"/>
    <property type="match status" value="1"/>
</dbReference>
<keyword evidence="9" id="KW-0406">Ion transport</keyword>
<keyword evidence="3" id="KW-0633">Potassium transport</keyword>
<dbReference type="InterPro" id="IPR011333">
    <property type="entry name" value="SKP1/BTB/POZ_sf"/>
</dbReference>
<dbReference type="InterPro" id="IPR000210">
    <property type="entry name" value="BTB/POZ_dom"/>
</dbReference>
<dbReference type="OrthoDB" id="10025005at2759"/>
<dbReference type="Proteomes" id="UP000663828">
    <property type="component" value="Unassembled WGS sequence"/>
</dbReference>
<sequence length="599" mass="70118">MSDDTLQSSQSKESNTQRKLVRLKQNLPKRRRRNLVLPINHRRSILKNILIRNGDSLIHVSAFDHHLRSNKDQNSNEQNIITINVSGNRYQTHLSTLENYPNTLLGNKQKRHYYWNDENKEYFFDRHRACFEAILYYYQSNGRLRRPDYVPLDTFLEEVSFFDLGPNALSQINKMENVSIVKYIDLPNLLWRRYIWFYMEYPQHSMFAKILYFFSMIITVLSCLELAIETLPEYNDKWNNLCSNETNYTYPENNIPICWTVFSSPFFIIQSVCVFYFTIEFLLRLISTPSYYRFVLSIYNWIDLAAIVPYFVFLGLALSHKASDLNGSSFVGLRLLRILRFLRVFKFYLVFRQLKSLRVLSSTLKESFVDFVILIVILTLVGFLFGSAVYFVEQEENGQVFDSIPKAIFWGIITITTVGYGDMYPVTVAGRILTCMCAFFGVAISGMLVSVLVGRYQRVYNRKMFFPEQILSAIDESSTEQDEKQEFINKRLSKVPRKTVFSTIIPPVTPRPSVVSSIDYKNYLDSKKLSSYKIQFVISIYESQGKSLDNYSMDLMEELKEIVHNRDLNIHLKLINPRANFPDKSPILTSDKLPHISEE</sequence>
<keyword evidence="11" id="KW-0407">Ion channel</keyword>
<dbReference type="Gene3D" id="1.20.120.350">
    <property type="entry name" value="Voltage-gated potassium channels. Chain C"/>
    <property type="match status" value="1"/>
</dbReference>
<dbReference type="Proteomes" id="UP000663852">
    <property type="component" value="Unassembled WGS sequence"/>
</dbReference>
<dbReference type="InterPro" id="IPR028325">
    <property type="entry name" value="VG_K_chnl"/>
</dbReference>
<dbReference type="EMBL" id="CAJNOR010005523">
    <property type="protein sequence ID" value="CAF1565956.1"/>
    <property type="molecule type" value="Genomic_DNA"/>
</dbReference>
<feature type="transmembrane region" description="Helical" evidence="12">
    <location>
        <begin position="266"/>
        <end position="286"/>
    </location>
</feature>
<evidence type="ECO:0000256" key="9">
    <source>
        <dbReference type="ARBA" id="ARBA00023065"/>
    </source>
</evidence>
<dbReference type="InterPro" id="IPR003131">
    <property type="entry name" value="T1-type_BTB"/>
</dbReference>
<evidence type="ECO:0000256" key="10">
    <source>
        <dbReference type="ARBA" id="ARBA00023136"/>
    </source>
</evidence>
<dbReference type="PANTHER" id="PTHR11537">
    <property type="entry name" value="VOLTAGE-GATED POTASSIUM CHANNEL"/>
    <property type="match status" value="1"/>
</dbReference>
<dbReference type="SMART" id="SM00225">
    <property type="entry name" value="BTB"/>
    <property type="match status" value="1"/>
</dbReference>
<evidence type="ECO:0000256" key="6">
    <source>
        <dbReference type="ARBA" id="ARBA00022882"/>
    </source>
</evidence>
<comment type="caution">
    <text evidence="14">The sequence shown here is derived from an EMBL/GenBank/DDBJ whole genome shotgun (WGS) entry which is preliminary data.</text>
</comment>
<dbReference type="Gene3D" id="1.10.287.70">
    <property type="match status" value="1"/>
</dbReference>
<evidence type="ECO:0000256" key="1">
    <source>
        <dbReference type="ARBA" id="ARBA00004141"/>
    </source>
</evidence>
<reference evidence="14" key="1">
    <citation type="submission" date="2021-02" db="EMBL/GenBank/DDBJ databases">
        <authorList>
            <person name="Nowell W R."/>
        </authorList>
    </citation>
    <scope>NUCLEOTIDE SEQUENCE</scope>
</reference>
<dbReference type="GO" id="GO:0005251">
    <property type="term" value="F:delayed rectifier potassium channel activity"/>
    <property type="evidence" value="ECO:0007669"/>
    <property type="project" value="TreeGrafter"/>
</dbReference>
<accession>A0A815QNQ9</accession>
<keyword evidence="4 12" id="KW-0812">Transmembrane</keyword>
<evidence type="ECO:0000313" key="15">
    <source>
        <dbReference type="EMBL" id="CAF1565956.1"/>
    </source>
</evidence>
<evidence type="ECO:0000259" key="13">
    <source>
        <dbReference type="SMART" id="SM00225"/>
    </source>
</evidence>
<comment type="subcellular location">
    <subcellularLocation>
        <location evidence="1">Membrane</location>
        <topology evidence="1">Multi-pass membrane protein</topology>
    </subcellularLocation>
</comment>
<dbReference type="EMBL" id="CAJNOJ010000489">
    <property type="protein sequence ID" value="CAF1465883.1"/>
    <property type="molecule type" value="Genomic_DNA"/>
</dbReference>
<evidence type="ECO:0000313" key="17">
    <source>
        <dbReference type="Proteomes" id="UP000663852"/>
    </source>
</evidence>
<evidence type="ECO:0000256" key="8">
    <source>
        <dbReference type="ARBA" id="ARBA00022989"/>
    </source>
</evidence>
<evidence type="ECO:0000256" key="11">
    <source>
        <dbReference type="ARBA" id="ARBA00023303"/>
    </source>
</evidence>
<keyword evidence="5" id="KW-0631">Potassium channel</keyword>
<keyword evidence="2" id="KW-0813">Transport</keyword>
<evidence type="ECO:0000313" key="14">
    <source>
        <dbReference type="EMBL" id="CAF1465883.1"/>
    </source>
</evidence>
<evidence type="ECO:0000256" key="2">
    <source>
        <dbReference type="ARBA" id="ARBA00022448"/>
    </source>
</evidence>
<dbReference type="Pfam" id="PF02214">
    <property type="entry name" value="BTB_2"/>
    <property type="match status" value="1"/>
</dbReference>
<evidence type="ECO:0000256" key="5">
    <source>
        <dbReference type="ARBA" id="ARBA00022826"/>
    </source>
</evidence>
<dbReference type="FunFam" id="1.10.287.70:FF:000028">
    <property type="entry name" value="potassium voltage-gated channel subfamily D member 3"/>
    <property type="match status" value="1"/>
</dbReference>
<feature type="transmembrane region" description="Helical" evidence="12">
    <location>
        <begin position="371"/>
        <end position="392"/>
    </location>
</feature>
<dbReference type="SUPFAM" id="SSF54695">
    <property type="entry name" value="POZ domain"/>
    <property type="match status" value="1"/>
</dbReference>
<protein>
    <recommendedName>
        <fullName evidence="13">BTB domain-containing protein</fullName>
    </recommendedName>
</protein>
<organism evidence="14 17">
    <name type="scientific">Adineta ricciae</name>
    <name type="common">Rotifer</name>
    <dbReference type="NCBI Taxonomy" id="249248"/>
    <lineage>
        <taxon>Eukaryota</taxon>
        <taxon>Metazoa</taxon>
        <taxon>Spiralia</taxon>
        <taxon>Gnathifera</taxon>
        <taxon>Rotifera</taxon>
        <taxon>Eurotatoria</taxon>
        <taxon>Bdelloidea</taxon>
        <taxon>Adinetida</taxon>
        <taxon>Adinetidae</taxon>
        <taxon>Adineta</taxon>
    </lineage>
</organism>
<evidence type="ECO:0000256" key="3">
    <source>
        <dbReference type="ARBA" id="ARBA00022538"/>
    </source>
</evidence>
<proteinExistence type="predicted"/>
<evidence type="ECO:0000313" key="16">
    <source>
        <dbReference type="Proteomes" id="UP000663828"/>
    </source>
</evidence>
<dbReference type="PANTHER" id="PTHR11537:SF113">
    <property type="entry name" value="POTASSIUM VOLTAGE-GATED CHANNEL PROTEIN SHAKER"/>
    <property type="match status" value="1"/>
</dbReference>
<dbReference type="InterPro" id="IPR027359">
    <property type="entry name" value="Volt_channel_dom_sf"/>
</dbReference>
<keyword evidence="16" id="KW-1185">Reference proteome</keyword>
<keyword evidence="7" id="KW-0630">Potassium</keyword>
<dbReference type="GO" id="GO:0008076">
    <property type="term" value="C:voltage-gated potassium channel complex"/>
    <property type="evidence" value="ECO:0007669"/>
    <property type="project" value="InterPro"/>
</dbReference>
<feature type="transmembrane region" description="Helical" evidence="12">
    <location>
        <begin position="210"/>
        <end position="228"/>
    </location>
</feature>
<name>A0A815QNQ9_ADIRI</name>
<feature type="domain" description="BTB" evidence="13">
    <location>
        <begin position="79"/>
        <end position="179"/>
    </location>
</feature>
<evidence type="ECO:0000256" key="12">
    <source>
        <dbReference type="SAM" id="Phobius"/>
    </source>
</evidence>
<gene>
    <name evidence="14" type="ORF">EDS130_LOCUS40460</name>
    <name evidence="15" type="ORF">XAT740_LOCUS44037</name>
</gene>
<feature type="transmembrane region" description="Helical" evidence="12">
    <location>
        <begin position="298"/>
        <end position="318"/>
    </location>
</feature>
<feature type="transmembrane region" description="Helical" evidence="12">
    <location>
        <begin position="428"/>
        <end position="454"/>
    </location>
</feature>
<dbReference type="SUPFAM" id="SSF81324">
    <property type="entry name" value="Voltage-gated potassium channels"/>
    <property type="match status" value="1"/>
</dbReference>
<dbReference type="GO" id="GO:0001508">
    <property type="term" value="P:action potential"/>
    <property type="evidence" value="ECO:0007669"/>
    <property type="project" value="TreeGrafter"/>
</dbReference>